<dbReference type="InterPro" id="IPR005122">
    <property type="entry name" value="Uracil-DNA_glycosylase-like"/>
</dbReference>
<name>A0A6J7QNA7_9ZZZZ</name>
<dbReference type="PANTHER" id="PTHR11264">
    <property type="entry name" value="URACIL-DNA GLYCOSYLASE"/>
    <property type="match status" value="1"/>
</dbReference>
<dbReference type="NCBIfam" id="TIGR00628">
    <property type="entry name" value="ung"/>
    <property type="match status" value="1"/>
</dbReference>
<protein>
    <submittedName>
        <fullName evidence="6">Unannotated protein</fullName>
    </submittedName>
</protein>
<evidence type="ECO:0000313" key="6">
    <source>
        <dbReference type="EMBL" id="CAB5015902.1"/>
    </source>
</evidence>
<dbReference type="CDD" id="cd10027">
    <property type="entry name" value="UDG-F1-like"/>
    <property type="match status" value="1"/>
</dbReference>
<dbReference type="Gene3D" id="3.40.470.10">
    <property type="entry name" value="Uracil-DNA glycosylase-like domain"/>
    <property type="match status" value="1"/>
</dbReference>
<dbReference type="NCBIfam" id="NF003589">
    <property type="entry name" value="PRK05254.1-2"/>
    <property type="match status" value="1"/>
</dbReference>
<evidence type="ECO:0000259" key="5">
    <source>
        <dbReference type="SMART" id="SM00986"/>
    </source>
</evidence>
<dbReference type="EMBL" id="CAFBPN010000020">
    <property type="protein sequence ID" value="CAB5015902.1"/>
    <property type="molecule type" value="Genomic_DNA"/>
</dbReference>
<dbReference type="NCBIfam" id="NF003592">
    <property type="entry name" value="PRK05254.1-5"/>
    <property type="match status" value="1"/>
</dbReference>
<dbReference type="InterPro" id="IPR002043">
    <property type="entry name" value="UDG_fam1"/>
</dbReference>
<dbReference type="InterPro" id="IPR036895">
    <property type="entry name" value="Uracil-DNA_glycosylase-like_sf"/>
</dbReference>
<evidence type="ECO:0000313" key="7">
    <source>
        <dbReference type="EMBL" id="CAB5065568.1"/>
    </source>
</evidence>
<dbReference type="PANTHER" id="PTHR11264:SF0">
    <property type="entry name" value="URACIL-DNA GLYCOSYLASE"/>
    <property type="match status" value="1"/>
</dbReference>
<dbReference type="AlphaFoldDB" id="A0A6J7QNA7"/>
<gene>
    <name evidence="6" type="ORF">UFOPK4098_00573</name>
    <name evidence="7" type="ORF">UFOPK4347_00966</name>
</gene>
<dbReference type="EMBL" id="CAFBQU010000022">
    <property type="protein sequence ID" value="CAB5065568.1"/>
    <property type="molecule type" value="Genomic_DNA"/>
</dbReference>
<reference evidence="6" key="1">
    <citation type="submission" date="2020-05" db="EMBL/GenBank/DDBJ databases">
        <authorList>
            <person name="Chiriac C."/>
            <person name="Salcher M."/>
            <person name="Ghai R."/>
            <person name="Kavagutti S V."/>
        </authorList>
    </citation>
    <scope>NUCLEOTIDE SEQUENCE</scope>
</reference>
<dbReference type="SMART" id="SM00987">
    <property type="entry name" value="UreE_C"/>
    <property type="match status" value="1"/>
</dbReference>
<evidence type="ECO:0000256" key="2">
    <source>
        <dbReference type="ARBA" id="ARBA00022763"/>
    </source>
</evidence>
<organism evidence="6">
    <name type="scientific">freshwater metagenome</name>
    <dbReference type="NCBI Taxonomy" id="449393"/>
    <lineage>
        <taxon>unclassified sequences</taxon>
        <taxon>metagenomes</taxon>
        <taxon>ecological metagenomes</taxon>
    </lineage>
</organism>
<keyword evidence="4" id="KW-0234">DNA repair</keyword>
<dbReference type="GO" id="GO:0097510">
    <property type="term" value="P:base-excision repair, AP site formation via deaminated base removal"/>
    <property type="evidence" value="ECO:0007669"/>
    <property type="project" value="TreeGrafter"/>
</dbReference>
<dbReference type="InterPro" id="IPR018085">
    <property type="entry name" value="Ura-DNA_Glyclase_AS"/>
</dbReference>
<dbReference type="HAMAP" id="MF_00148">
    <property type="entry name" value="UDG"/>
    <property type="match status" value="1"/>
</dbReference>
<feature type="domain" description="Uracil-DNA glycosylase-like" evidence="5">
    <location>
        <begin position="51"/>
        <end position="216"/>
    </location>
</feature>
<evidence type="ECO:0000256" key="4">
    <source>
        <dbReference type="ARBA" id="ARBA00023204"/>
    </source>
</evidence>
<dbReference type="NCBIfam" id="NF003591">
    <property type="entry name" value="PRK05254.1-4"/>
    <property type="match status" value="1"/>
</dbReference>
<dbReference type="NCBIfam" id="NF003588">
    <property type="entry name" value="PRK05254.1-1"/>
    <property type="match status" value="1"/>
</dbReference>
<accession>A0A6J7QNA7</accession>
<keyword evidence="2" id="KW-0227">DNA damage</keyword>
<proteinExistence type="inferred from homology"/>
<dbReference type="GO" id="GO:0004844">
    <property type="term" value="F:uracil DNA N-glycosylase activity"/>
    <property type="evidence" value="ECO:0007669"/>
    <property type="project" value="InterPro"/>
</dbReference>
<sequence length="228" mass="25255">MLCTTPPPGWETVFAAEQSKNYWDILSIFIDTERASHEIYPPHHEMFAAFVATSLRNVKVVIVGQDPYHQPGQAHGLSFSVNTNVAPPPSLRNIFTELLSDVNVDRNQHPAKGNLTSWAEQGVLLLNTTCTVRRGEAGSHSGKGWEKFTIAALRAVAQTHDHVVFILWGKHAQALRPHLELTGHHHTFIESPHPSPLSAYRGFFGSKPFSQANTALIKATQDPIDWSA</sequence>
<comment type="similarity">
    <text evidence="1">Belongs to the uracil-DNA glycosylase (UDG) superfamily. UNG family.</text>
</comment>
<dbReference type="SMART" id="SM00986">
    <property type="entry name" value="UDG"/>
    <property type="match status" value="1"/>
</dbReference>
<keyword evidence="3" id="KW-0378">Hydrolase</keyword>
<dbReference type="SUPFAM" id="SSF52141">
    <property type="entry name" value="Uracil-DNA glycosylase-like"/>
    <property type="match status" value="1"/>
</dbReference>
<dbReference type="PROSITE" id="PS00130">
    <property type="entry name" value="U_DNA_GLYCOSYLASE"/>
    <property type="match status" value="1"/>
</dbReference>
<evidence type="ECO:0000256" key="1">
    <source>
        <dbReference type="ARBA" id="ARBA00008184"/>
    </source>
</evidence>
<dbReference type="Pfam" id="PF03167">
    <property type="entry name" value="UDG"/>
    <property type="match status" value="1"/>
</dbReference>
<evidence type="ECO:0000256" key="3">
    <source>
        <dbReference type="ARBA" id="ARBA00022801"/>
    </source>
</evidence>